<reference evidence="4" key="1">
    <citation type="journal article" date="2022" name="Int. J. Mol. Sci.">
        <title>Draft Genome of Tanacetum Coccineum: Genomic Comparison of Closely Related Tanacetum-Family Plants.</title>
        <authorList>
            <person name="Yamashiro T."/>
            <person name="Shiraishi A."/>
            <person name="Nakayama K."/>
            <person name="Satake H."/>
        </authorList>
    </citation>
    <scope>NUCLEOTIDE SEQUENCE</scope>
</reference>
<name>A0ABQ5HXN0_9ASTR</name>
<dbReference type="PANTHER" id="PTHR11439:SF463">
    <property type="entry name" value="REVERSE TRANSCRIPTASE TY1_COPIA-TYPE DOMAIN-CONTAINING PROTEIN"/>
    <property type="match status" value="1"/>
</dbReference>
<protein>
    <submittedName>
        <fullName evidence="4">Integrase, catalytic region, zinc finger, CCHC-type containing protein</fullName>
    </submittedName>
</protein>
<organism evidence="4 5">
    <name type="scientific">Tanacetum coccineum</name>
    <dbReference type="NCBI Taxonomy" id="301880"/>
    <lineage>
        <taxon>Eukaryota</taxon>
        <taxon>Viridiplantae</taxon>
        <taxon>Streptophyta</taxon>
        <taxon>Embryophyta</taxon>
        <taxon>Tracheophyta</taxon>
        <taxon>Spermatophyta</taxon>
        <taxon>Magnoliopsida</taxon>
        <taxon>eudicotyledons</taxon>
        <taxon>Gunneridae</taxon>
        <taxon>Pentapetalae</taxon>
        <taxon>asterids</taxon>
        <taxon>campanulids</taxon>
        <taxon>Asterales</taxon>
        <taxon>Asteraceae</taxon>
        <taxon>Asteroideae</taxon>
        <taxon>Anthemideae</taxon>
        <taxon>Anthemidinae</taxon>
        <taxon>Tanacetum</taxon>
    </lineage>
</organism>
<dbReference type="Proteomes" id="UP001151760">
    <property type="component" value="Unassembled WGS sequence"/>
</dbReference>
<evidence type="ECO:0000259" key="3">
    <source>
        <dbReference type="Pfam" id="PF25597"/>
    </source>
</evidence>
<feature type="compositionally biased region" description="Polar residues" evidence="1">
    <location>
        <begin position="472"/>
        <end position="489"/>
    </location>
</feature>
<evidence type="ECO:0000313" key="5">
    <source>
        <dbReference type="Proteomes" id="UP001151760"/>
    </source>
</evidence>
<comment type="caution">
    <text evidence="4">The sequence shown here is derived from an EMBL/GenBank/DDBJ whole genome shotgun (WGS) entry which is preliminary data.</text>
</comment>
<reference evidence="4" key="2">
    <citation type="submission" date="2022-01" db="EMBL/GenBank/DDBJ databases">
        <authorList>
            <person name="Yamashiro T."/>
            <person name="Shiraishi A."/>
            <person name="Satake H."/>
            <person name="Nakayama K."/>
        </authorList>
    </citation>
    <scope>NUCLEOTIDE SEQUENCE</scope>
</reference>
<feature type="domain" description="GAG-pre-integrase" evidence="2">
    <location>
        <begin position="177"/>
        <end position="249"/>
    </location>
</feature>
<feature type="compositionally biased region" description="Low complexity" evidence="1">
    <location>
        <begin position="422"/>
        <end position="441"/>
    </location>
</feature>
<dbReference type="Pfam" id="PF13976">
    <property type="entry name" value="gag_pre-integrs"/>
    <property type="match status" value="1"/>
</dbReference>
<sequence length="917" mass="103163">MVQQEMGVHRIELGMPMQNSDYFKDKMLLMQAQENGAVLDEEELLFLAGEQGNTFDADVDNQPVQDLALNEDNIFQADECDAFDSDVDDEPTAQSIFMANLSSVGSANPQAGPSNASILSEVVQIVLWVYYVEGLGHNLFSVGQFCDSDLEVAFRKHTCFVRDLDGVDLIKGSRGTNLYTISVEDMMMYSPICLLSKASKNKSWLWHRRLNHLNFGTLNDLARKDLVRGLPWLKFQKDHLCSACQLGKSRKATHKPKTINTITEVLHTLHMDLCGLLIYSTNDSEDLGKLKAKADIGFFVGYAPNRKGYRIYNKQTRQIMETIHVTFDELTEQTALVHSSSGPNPNLLTPGPISSGLVPNSAPAIPYVPPTNKDLELLFQSMFDEYFETLTGNHQMPHVPAAPTPAIPTGPSVYISFDHDAPSGSHSPSSSAHQSSSVHHGVATEHSFEVNPFAATEHEPFVNMFAPDPNSKASSSGTLTITTPNQSTQPHEHLRKWTNSYPFDNIIGNPSRPVSTRKQPATDALWCFYNSILSKVEPKNFKSAIAEDCWFQAMQDEIHEFDRLNVWELVPPPDCAMIIALKWIYKVKLDEYGDVLKNKARLVCRFTYPKSSYDDGSKPSSDDGRRVMMIPEKIVNSTVNVAGTNKDNVVGGKTSIELPFDPDMPALEDDSIFYFSRDDEDNGAMADMNNLDTTIQVSPNPITRIHKDHLHDQVIEDLQSATQTRKMSKNLKEHRKETQKGNSCIEGSKLDRGYAGRASTIQVTRSLNFSRFTKWKRAIGSKWIFKNKKDERGIMIRNKARLLLTDEFSRRTYILLGIAIKTASTPMETQKPLLKDEDGEEVDVHMYRSIIGSLMYLTSLRPDIMFAVCACDRYQVNLKVSHLQNQLLDYRKAKKSVRLMMEKLFGMELELILVTQS</sequence>
<feature type="domain" description="Retroviral polymerase SH3-like" evidence="3">
    <location>
        <begin position="279"/>
        <end position="332"/>
    </location>
</feature>
<dbReference type="PANTHER" id="PTHR11439">
    <property type="entry name" value="GAG-POL-RELATED RETROTRANSPOSON"/>
    <property type="match status" value="1"/>
</dbReference>
<proteinExistence type="predicted"/>
<accession>A0ABQ5HXN0</accession>
<evidence type="ECO:0000313" key="4">
    <source>
        <dbReference type="EMBL" id="GJT92623.1"/>
    </source>
</evidence>
<evidence type="ECO:0000259" key="2">
    <source>
        <dbReference type="Pfam" id="PF13976"/>
    </source>
</evidence>
<dbReference type="InterPro" id="IPR057670">
    <property type="entry name" value="SH3_retrovirus"/>
</dbReference>
<dbReference type="EMBL" id="BQNB010020127">
    <property type="protein sequence ID" value="GJT92623.1"/>
    <property type="molecule type" value="Genomic_DNA"/>
</dbReference>
<keyword evidence="5" id="KW-1185">Reference proteome</keyword>
<dbReference type="InterPro" id="IPR025724">
    <property type="entry name" value="GAG-pre-integrase_dom"/>
</dbReference>
<gene>
    <name evidence="4" type="ORF">Tco_1081468</name>
</gene>
<dbReference type="Pfam" id="PF25597">
    <property type="entry name" value="SH3_retrovirus"/>
    <property type="match status" value="1"/>
</dbReference>
<evidence type="ECO:0000256" key="1">
    <source>
        <dbReference type="SAM" id="MobiDB-lite"/>
    </source>
</evidence>
<feature type="region of interest" description="Disordered" evidence="1">
    <location>
        <begin position="417"/>
        <end position="442"/>
    </location>
</feature>
<feature type="region of interest" description="Disordered" evidence="1">
    <location>
        <begin position="472"/>
        <end position="492"/>
    </location>
</feature>